<gene>
    <name evidence="1" type="ORF">UFOPK3564_00095</name>
</gene>
<dbReference type="EMBL" id="CAFBMK010000003">
    <property type="protein sequence ID" value="CAB4892435.1"/>
    <property type="molecule type" value="Genomic_DNA"/>
</dbReference>
<protein>
    <submittedName>
        <fullName evidence="1">Unannotated protein</fullName>
    </submittedName>
</protein>
<proteinExistence type="predicted"/>
<dbReference type="AlphaFoldDB" id="A0A6J7FG26"/>
<organism evidence="1">
    <name type="scientific">freshwater metagenome</name>
    <dbReference type="NCBI Taxonomy" id="449393"/>
    <lineage>
        <taxon>unclassified sequences</taxon>
        <taxon>metagenomes</taxon>
        <taxon>ecological metagenomes</taxon>
    </lineage>
</organism>
<sequence length="71" mass="7944">MPSRHRPLDPEILAAVRQLLEERRPAGVARQEIQGPHGLDAETARAYLREAGAIGHGGRGARWYLPTTRRH</sequence>
<reference evidence="1" key="1">
    <citation type="submission" date="2020-05" db="EMBL/GenBank/DDBJ databases">
        <authorList>
            <person name="Chiriac C."/>
            <person name="Salcher M."/>
            <person name="Ghai R."/>
            <person name="Kavagutti S V."/>
        </authorList>
    </citation>
    <scope>NUCLEOTIDE SEQUENCE</scope>
</reference>
<name>A0A6J7FG26_9ZZZZ</name>
<accession>A0A6J7FG26</accession>
<evidence type="ECO:0000313" key="1">
    <source>
        <dbReference type="EMBL" id="CAB4892435.1"/>
    </source>
</evidence>